<protein>
    <submittedName>
        <fullName evidence="2">Putative secreted protein</fullName>
    </submittedName>
</protein>
<proteinExistence type="predicted"/>
<evidence type="ECO:0000256" key="1">
    <source>
        <dbReference type="SAM" id="SignalP"/>
    </source>
</evidence>
<feature type="chain" id="PRO_5002991718" evidence="1">
    <location>
        <begin position="21"/>
        <end position="97"/>
    </location>
</feature>
<organism evidence="2 3">
    <name type="scientific">Rhodobacter ferrooxidans</name>
    <dbReference type="NCBI Taxonomy" id="371731"/>
    <lineage>
        <taxon>Bacteria</taxon>
        <taxon>Pseudomonadati</taxon>
        <taxon>Pseudomonadota</taxon>
        <taxon>Alphaproteobacteria</taxon>
        <taxon>Rhodobacterales</taxon>
        <taxon>Rhodobacter group</taxon>
        <taxon>Rhodobacter</taxon>
    </lineage>
</organism>
<feature type="signal peptide" evidence="1">
    <location>
        <begin position="1"/>
        <end position="20"/>
    </location>
</feature>
<gene>
    <name evidence="2" type="ORF">Rsw2DRAFT_0787</name>
</gene>
<keyword evidence="1" id="KW-0732">Signal</keyword>
<comment type="caution">
    <text evidence="2">The sequence shown here is derived from an EMBL/GenBank/DDBJ whole genome shotgun (WGS) entry which is preliminary data.</text>
</comment>
<dbReference type="Proteomes" id="UP000010121">
    <property type="component" value="Unassembled WGS sequence"/>
</dbReference>
<name>C8RYA9_9RHOB</name>
<dbReference type="AlphaFoldDB" id="C8RYA9"/>
<dbReference type="RefSeq" id="WP_008028270.1">
    <property type="nucleotide sequence ID" value="NZ_ACYY01000004.1"/>
</dbReference>
<evidence type="ECO:0000313" key="2">
    <source>
        <dbReference type="EMBL" id="EEW26097.1"/>
    </source>
</evidence>
<sequence length="97" mass="9962">MRRVLALALLLAACVPQSKAEDAGQPQADCPGGKMVVTMSGPTCVRLLPDAGKACTSNDQCEGSCMADSRTCSASTPMFGCFSTLENGVATPMLCVD</sequence>
<keyword evidence="3" id="KW-1185">Reference proteome</keyword>
<evidence type="ECO:0000313" key="3">
    <source>
        <dbReference type="Proteomes" id="UP000010121"/>
    </source>
</evidence>
<reference evidence="2 3" key="1">
    <citation type="submission" date="2009-08" db="EMBL/GenBank/DDBJ databases">
        <title>The draft genome of Rhodobacter sp. SW2.</title>
        <authorList>
            <consortium name="US DOE Joint Genome Institute (JGI-PGF)"/>
            <person name="Lucas S."/>
            <person name="Copeland A."/>
            <person name="Lapidus A."/>
            <person name="Glavina del Rio T."/>
            <person name="Tice H."/>
            <person name="Bruce D."/>
            <person name="Goodwin L."/>
            <person name="Pitluck S."/>
            <person name="Larimer F."/>
            <person name="Land M.L."/>
            <person name="Hauser L."/>
            <person name="Emerson D."/>
        </authorList>
    </citation>
    <scope>NUCLEOTIDE SEQUENCE [LARGE SCALE GENOMIC DNA]</scope>
    <source>
        <strain evidence="2 3">SW2</strain>
    </source>
</reference>
<accession>C8RYA9</accession>
<dbReference type="OrthoDB" id="8592692at2"/>
<dbReference type="STRING" id="371731.Rsw2DRAFT_0787"/>
<dbReference type="EMBL" id="ACYY01000004">
    <property type="protein sequence ID" value="EEW26097.1"/>
    <property type="molecule type" value="Genomic_DNA"/>
</dbReference>